<feature type="domain" description="OB" evidence="2">
    <location>
        <begin position="57"/>
        <end position="128"/>
    </location>
</feature>
<dbReference type="OrthoDB" id="3268233at2"/>
<accession>A0A542ZWD5</accession>
<comment type="caution">
    <text evidence="3">The sequence shown here is derived from an EMBL/GenBank/DDBJ whole genome shotgun (WGS) entry which is preliminary data.</text>
</comment>
<keyword evidence="3" id="KW-0547">Nucleotide-binding</keyword>
<gene>
    <name evidence="3" type="ORF">FB461_1052</name>
</gene>
<dbReference type="SUPFAM" id="SSF50249">
    <property type="entry name" value="Nucleic acid-binding proteins"/>
    <property type="match status" value="1"/>
</dbReference>
<dbReference type="Gene3D" id="2.40.50.140">
    <property type="entry name" value="Nucleic acid-binding proteins"/>
    <property type="match status" value="1"/>
</dbReference>
<organism evidence="3 4">
    <name type="scientific">Rarobacter faecitabidus</name>
    <dbReference type="NCBI Taxonomy" id="13243"/>
    <lineage>
        <taxon>Bacteria</taxon>
        <taxon>Bacillati</taxon>
        <taxon>Actinomycetota</taxon>
        <taxon>Actinomycetes</taxon>
        <taxon>Micrococcales</taxon>
        <taxon>Rarobacteraceae</taxon>
        <taxon>Rarobacter</taxon>
    </lineage>
</organism>
<proteinExistence type="predicted"/>
<protein>
    <submittedName>
        <fullName evidence="3">ATP-dependent DNA helicase RecG</fullName>
    </submittedName>
</protein>
<keyword evidence="3" id="KW-0067">ATP-binding</keyword>
<keyword evidence="3" id="KW-0378">Hydrolase</keyword>
<dbReference type="InterPro" id="IPR012340">
    <property type="entry name" value="NA-bd_OB-fold"/>
</dbReference>
<dbReference type="Pfam" id="PF01336">
    <property type="entry name" value="tRNA_anti-codon"/>
    <property type="match status" value="1"/>
</dbReference>
<dbReference type="InterPro" id="IPR004365">
    <property type="entry name" value="NA-bd_OB_tRNA"/>
</dbReference>
<dbReference type="Proteomes" id="UP000315389">
    <property type="component" value="Unassembled WGS sequence"/>
</dbReference>
<dbReference type="CDD" id="cd04488">
    <property type="entry name" value="RecG_wedge_OBF"/>
    <property type="match status" value="1"/>
</dbReference>
<dbReference type="RefSeq" id="WP_142119565.1">
    <property type="nucleotide sequence ID" value="NZ_BAAASV010000007.1"/>
</dbReference>
<evidence type="ECO:0000256" key="1">
    <source>
        <dbReference type="SAM" id="MobiDB-lite"/>
    </source>
</evidence>
<dbReference type="EMBL" id="VFOS01000001">
    <property type="protein sequence ID" value="TQL64546.1"/>
    <property type="molecule type" value="Genomic_DNA"/>
</dbReference>
<dbReference type="GO" id="GO:0003676">
    <property type="term" value="F:nucleic acid binding"/>
    <property type="evidence" value="ECO:0007669"/>
    <property type="project" value="InterPro"/>
</dbReference>
<name>A0A542ZWD5_RARFA</name>
<keyword evidence="3" id="KW-0347">Helicase</keyword>
<feature type="region of interest" description="Disordered" evidence="1">
    <location>
        <begin position="1"/>
        <end position="21"/>
    </location>
</feature>
<reference evidence="3 4" key="1">
    <citation type="submission" date="2019-06" db="EMBL/GenBank/DDBJ databases">
        <title>Sequencing the genomes of 1000 actinobacteria strains.</title>
        <authorList>
            <person name="Klenk H.-P."/>
        </authorList>
    </citation>
    <scope>NUCLEOTIDE SEQUENCE [LARGE SCALE GENOMIC DNA]</scope>
    <source>
        <strain evidence="3 4">DSM 4813</strain>
    </source>
</reference>
<dbReference type="GO" id="GO:0004386">
    <property type="term" value="F:helicase activity"/>
    <property type="evidence" value="ECO:0007669"/>
    <property type="project" value="UniProtKB-KW"/>
</dbReference>
<evidence type="ECO:0000313" key="3">
    <source>
        <dbReference type="EMBL" id="TQL64546.1"/>
    </source>
</evidence>
<evidence type="ECO:0000259" key="2">
    <source>
        <dbReference type="Pfam" id="PF01336"/>
    </source>
</evidence>
<sequence>MTTRAADAAASEQPSLSGRLKSLFDSRDDMAAADSRALGRREPGTQTCAQAARRGEVTLIGRIRSVLVQPRGSAPSLEVQLDDGTGMVRLVWLGRRRIPGIEAGRELKVRGFVNRSDSLMTIYNPRYELRAVPGER</sequence>
<dbReference type="AlphaFoldDB" id="A0A542ZWD5"/>
<keyword evidence="4" id="KW-1185">Reference proteome</keyword>
<evidence type="ECO:0000313" key="4">
    <source>
        <dbReference type="Proteomes" id="UP000315389"/>
    </source>
</evidence>